<dbReference type="Proteomes" id="UP001152531">
    <property type="component" value="Unassembled WGS sequence"/>
</dbReference>
<organism evidence="1 2">
    <name type="scientific">[Candida] jaroonii</name>
    <dbReference type="NCBI Taxonomy" id="467808"/>
    <lineage>
        <taxon>Eukaryota</taxon>
        <taxon>Fungi</taxon>
        <taxon>Dikarya</taxon>
        <taxon>Ascomycota</taxon>
        <taxon>Saccharomycotina</taxon>
        <taxon>Pichiomycetes</taxon>
        <taxon>Debaryomycetaceae</taxon>
        <taxon>Yamadazyma</taxon>
    </lineage>
</organism>
<keyword evidence="2" id="KW-1185">Reference proteome</keyword>
<reference evidence="1" key="1">
    <citation type="submission" date="2022-06" db="EMBL/GenBank/DDBJ databases">
        <authorList>
            <person name="Legras J.-L."/>
            <person name="Devillers H."/>
            <person name="Grondin C."/>
        </authorList>
    </citation>
    <scope>NUCLEOTIDE SEQUENCE</scope>
    <source>
        <strain evidence="1">CLIB 1444</strain>
    </source>
</reference>
<accession>A0ACA9YBS9</accession>
<protein>
    <submittedName>
        <fullName evidence="1">Uncharacterized protein</fullName>
    </submittedName>
</protein>
<gene>
    <name evidence="1" type="ORF">CLIB1444_09S01992</name>
</gene>
<proteinExistence type="predicted"/>
<comment type="caution">
    <text evidence="1">The sequence shown here is derived from an EMBL/GenBank/DDBJ whole genome shotgun (WGS) entry which is preliminary data.</text>
</comment>
<name>A0ACA9YBS9_9ASCO</name>
<evidence type="ECO:0000313" key="1">
    <source>
        <dbReference type="EMBL" id="CAH6722367.1"/>
    </source>
</evidence>
<sequence>MVQPQVEQVFKEYRDYDWDHFDEFQDGIKEILDNYLESLRDQDPSISAIPALDQQQLINQAKSFFYCTKTGNILNLDDYEKWERSQKIVEIKDDEQEDVQQPTQEKQPEQIIELNSSEANVEDKQDEPPYSSNYQELVELIVSGKPVPGIKQIPDTVLTGQSSTASATQRVKPWEKK</sequence>
<evidence type="ECO:0000313" key="2">
    <source>
        <dbReference type="Proteomes" id="UP001152531"/>
    </source>
</evidence>
<dbReference type="EMBL" id="CALSDN010000009">
    <property type="protein sequence ID" value="CAH6722367.1"/>
    <property type="molecule type" value="Genomic_DNA"/>
</dbReference>